<evidence type="ECO:0000313" key="3">
    <source>
        <dbReference type="Proteomes" id="UP001457282"/>
    </source>
</evidence>
<dbReference type="PANTHER" id="PTHR35714:SF1">
    <property type="entry name" value="OS02G0715300 PROTEIN"/>
    <property type="match status" value="1"/>
</dbReference>
<keyword evidence="3" id="KW-1185">Reference proteome</keyword>
<comment type="caution">
    <text evidence="2">The sequence shown here is derived from an EMBL/GenBank/DDBJ whole genome shotgun (WGS) entry which is preliminary data.</text>
</comment>
<dbReference type="PANTHER" id="PTHR35714">
    <property type="entry name" value="OS02G0715300 PROTEIN"/>
    <property type="match status" value="1"/>
</dbReference>
<sequence length="165" mass="18648">MTSIVQSLQKRIPTMPTTSQALPVSRGSDPDQAPALRRRLSSLSLKLQPISSPATTWALQRSKSVSAMGEYAGGSIKKWWDWGWTWVLSRKPIFAQDLEMNEEETKILGSDNRGSWRHVFFKVRSELRKLMSSNNVMGGRGSTTLPQTYRPYDSLNCPKTKKFQG</sequence>
<reference evidence="2 3" key="1">
    <citation type="journal article" date="2023" name="G3 (Bethesda)">
        <title>A chromosome-length genome assembly and annotation of blackberry (Rubus argutus, cv. 'Hillquist').</title>
        <authorList>
            <person name="Bruna T."/>
            <person name="Aryal R."/>
            <person name="Dudchenko O."/>
            <person name="Sargent D.J."/>
            <person name="Mead D."/>
            <person name="Buti M."/>
            <person name="Cavallini A."/>
            <person name="Hytonen T."/>
            <person name="Andres J."/>
            <person name="Pham M."/>
            <person name="Weisz D."/>
            <person name="Mascagni F."/>
            <person name="Usai G."/>
            <person name="Natali L."/>
            <person name="Bassil N."/>
            <person name="Fernandez G.E."/>
            <person name="Lomsadze A."/>
            <person name="Armour M."/>
            <person name="Olukolu B."/>
            <person name="Poorten T."/>
            <person name="Britton C."/>
            <person name="Davik J."/>
            <person name="Ashrafi H."/>
            <person name="Aiden E.L."/>
            <person name="Borodovsky M."/>
            <person name="Worthington M."/>
        </authorList>
    </citation>
    <scope>NUCLEOTIDE SEQUENCE [LARGE SCALE GENOMIC DNA]</scope>
    <source>
        <strain evidence="2">PI 553951</strain>
    </source>
</reference>
<evidence type="ECO:0000256" key="1">
    <source>
        <dbReference type="SAM" id="MobiDB-lite"/>
    </source>
</evidence>
<name>A0AAW1Y614_RUBAR</name>
<gene>
    <name evidence="2" type="ORF">M0R45_009994</name>
</gene>
<accession>A0AAW1Y614</accession>
<organism evidence="2 3">
    <name type="scientific">Rubus argutus</name>
    <name type="common">Southern blackberry</name>
    <dbReference type="NCBI Taxonomy" id="59490"/>
    <lineage>
        <taxon>Eukaryota</taxon>
        <taxon>Viridiplantae</taxon>
        <taxon>Streptophyta</taxon>
        <taxon>Embryophyta</taxon>
        <taxon>Tracheophyta</taxon>
        <taxon>Spermatophyta</taxon>
        <taxon>Magnoliopsida</taxon>
        <taxon>eudicotyledons</taxon>
        <taxon>Gunneridae</taxon>
        <taxon>Pentapetalae</taxon>
        <taxon>rosids</taxon>
        <taxon>fabids</taxon>
        <taxon>Rosales</taxon>
        <taxon>Rosaceae</taxon>
        <taxon>Rosoideae</taxon>
        <taxon>Rosoideae incertae sedis</taxon>
        <taxon>Rubus</taxon>
    </lineage>
</organism>
<dbReference type="AlphaFoldDB" id="A0AAW1Y614"/>
<dbReference type="Proteomes" id="UP001457282">
    <property type="component" value="Unassembled WGS sequence"/>
</dbReference>
<feature type="compositionally biased region" description="Polar residues" evidence="1">
    <location>
        <begin position="1"/>
        <end position="22"/>
    </location>
</feature>
<feature type="region of interest" description="Disordered" evidence="1">
    <location>
        <begin position="1"/>
        <end position="33"/>
    </location>
</feature>
<dbReference type="EMBL" id="JBEDUW010000002">
    <property type="protein sequence ID" value="KAK9944424.1"/>
    <property type="molecule type" value="Genomic_DNA"/>
</dbReference>
<proteinExistence type="predicted"/>
<evidence type="ECO:0000313" key="2">
    <source>
        <dbReference type="EMBL" id="KAK9944424.1"/>
    </source>
</evidence>
<protein>
    <submittedName>
        <fullName evidence="2">Uncharacterized protein</fullName>
    </submittedName>
</protein>